<comment type="caution">
    <text evidence="1">The sequence shown here is derived from an EMBL/GenBank/DDBJ whole genome shotgun (WGS) entry which is preliminary data.</text>
</comment>
<protein>
    <submittedName>
        <fullName evidence="1">Uncharacterized protein</fullName>
    </submittedName>
</protein>
<evidence type="ECO:0000313" key="1">
    <source>
        <dbReference type="EMBL" id="KKL56235.1"/>
    </source>
</evidence>
<accession>A0A0F9FG44</accession>
<dbReference type="EMBL" id="LAZR01030563">
    <property type="protein sequence ID" value="KKL56235.1"/>
    <property type="molecule type" value="Genomic_DNA"/>
</dbReference>
<reference evidence="1" key="1">
    <citation type="journal article" date="2015" name="Nature">
        <title>Complex archaea that bridge the gap between prokaryotes and eukaryotes.</title>
        <authorList>
            <person name="Spang A."/>
            <person name="Saw J.H."/>
            <person name="Jorgensen S.L."/>
            <person name="Zaremba-Niedzwiedzka K."/>
            <person name="Martijn J."/>
            <person name="Lind A.E."/>
            <person name="van Eijk R."/>
            <person name="Schleper C."/>
            <person name="Guy L."/>
            <person name="Ettema T.J."/>
        </authorList>
    </citation>
    <scope>NUCLEOTIDE SEQUENCE</scope>
</reference>
<proteinExistence type="predicted"/>
<dbReference type="AlphaFoldDB" id="A0A0F9FG44"/>
<gene>
    <name evidence="1" type="ORF">LCGC14_2247470</name>
</gene>
<name>A0A0F9FG44_9ZZZZ</name>
<sequence length="91" mass="10367">MMRKEIIVADKVFNLGLKGLEEATKSCQRVHQEYELEVTGTVFSMGLSSEEGAVILVWAGGTILRNIVWMRFVALRLQWPPVKVLSCFTYF</sequence>
<organism evidence="1">
    <name type="scientific">marine sediment metagenome</name>
    <dbReference type="NCBI Taxonomy" id="412755"/>
    <lineage>
        <taxon>unclassified sequences</taxon>
        <taxon>metagenomes</taxon>
        <taxon>ecological metagenomes</taxon>
    </lineage>
</organism>